<evidence type="ECO:0000256" key="1">
    <source>
        <dbReference type="SAM" id="MobiDB-lite"/>
    </source>
</evidence>
<evidence type="ECO:0000313" key="2">
    <source>
        <dbReference type="EMBL" id="CAJ0797032.1"/>
    </source>
</evidence>
<accession>A0ABC8QI32</accession>
<evidence type="ECO:0000313" key="3">
    <source>
        <dbReference type="Proteomes" id="UP001189663"/>
    </source>
</evidence>
<comment type="caution">
    <text evidence="2">The sequence shown here is derived from an EMBL/GenBank/DDBJ whole genome shotgun (WGS) entry which is preliminary data.</text>
</comment>
<proteinExistence type="predicted"/>
<sequence>MTLHCTVSFRLLPPCRGARGAGALTLHFVWHRPQAFCFERSRPEAMGAFAGVLAAGSAAPPGRRRPERQRRAKAEGKIKGRGTLACEKPVCTSGWRGTRQGVTACCQVVQCRAGMGETACLACWAATALDGATP</sequence>
<organism evidence="2 3">
    <name type="scientific">Ralstonia holmesii</name>
    <dbReference type="NCBI Taxonomy" id="3058602"/>
    <lineage>
        <taxon>Bacteria</taxon>
        <taxon>Pseudomonadati</taxon>
        <taxon>Pseudomonadota</taxon>
        <taxon>Betaproteobacteria</taxon>
        <taxon>Burkholderiales</taxon>
        <taxon>Burkholderiaceae</taxon>
        <taxon>Ralstonia</taxon>
    </lineage>
</organism>
<dbReference type="AlphaFoldDB" id="A0ABC8QI32"/>
<name>A0ABC8QI32_9RALS</name>
<dbReference type="Proteomes" id="UP001189663">
    <property type="component" value="Unassembled WGS sequence"/>
</dbReference>
<reference evidence="2 3" key="1">
    <citation type="submission" date="2023-07" db="EMBL/GenBank/DDBJ databases">
        <authorList>
            <person name="Peeters C."/>
        </authorList>
    </citation>
    <scope>NUCLEOTIDE SEQUENCE [LARGE SCALE GENOMIC DNA]</scope>
    <source>
        <strain evidence="2 3">LMG 18096</strain>
    </source>
</reference>
<protein>
    <submittedName>
        <fullName evidence="2">Uncharacterized protein</fullName>
    </submittedName>
</protein>
<feature type="region of interest" description="Disordered" evidence="1">
    <location>
        <begin position="57"/>
        <end position="76"/>
    </location>
</feature>
<dbReference type="EMBL" id="CATZAT010000007">
    <property type="protein sequence ID" value="CAJ0797032.1"/>
    <property type="molecule type" value="Genomic_DNA"/>
</dbReference>
<feature type="compositionally biased region" description="Basic residues" evidence="1">
    <location>
        <begin position="62"/>
        <end position="71"/>
    </location>
</feature>
<keyword evidence="3" id="KW-1185">Reference proteome</keyword>
<gene>
    <name evidence="2" type="ORF">LMG18096_03345</name>
</gene>